<dbReference type="SUPFAM" id="SSF46894">
    <property type="entry name" value="C-terminal effector domain of the bipartite response regulators"/>
    <property type="match status" value="1"/>
</dbReference>
<keyword evidence="5" id="KW-0238">DNA-binding</keyword>
<dbReference type="GO" id="GO:0006352">
    <property type="term" value="P:DNA-templated transcription initiation"/>
    <property type="evidence" value="ECO:0007669"/>
    <property type="project" value="InterPro"/>
</dbReference>
<evidence type="ECO:0000259" key="9">
    <source>
        <dbReference type="Pfam" id="PF04542"/>
    </source>
</evidence>
<gene>
    <name evidence="11" type="ORF">Vau01_075720</name>
</gene>
<protein>
    <recommendedName>
        <fullName evidence="2">RNA polymerase sigma factor SigS</fullName>
    </recommendedName>
</protein>
<keyword evidence="12" id="KW-1185">Reference proteome</keyword>
<dbReference type="Gene3D" id="1.10.1740.10">
    <property type="match status" value="1"/>
</dbReference>
<evidence type="ECO:0000259" key="10">
    <source>
        <dbReference type="Pfam" id="PF08281"/>
    </source>
</evidence>
<dbReference type="InterPro" id="IPR036388">
    <property type="entry name" value="WH-like_DNA-bd_sf"/>
</dbReference>
<dbReference type="Gene3D" id="1.10.10.10">
    <property type="entry name" value="Winged helix-like DNA-binding domain superfamily/Winged helix DNA-binding domain"/>
    <property type="match status" value="1"/>
</dbReference>
<organism evidence="11 12">
    <name type="scientific">Virgisporangium aurantiacum</name>
    <dbReference type="NCBI Taxonomy" id="175570"/>
    <lineage>
        <taxon>Bacteria</taxon>
        <taxon>Bacillati</taxon>
        <taxon>Actinomycetota</taxon>
        <taxon>Actinomycetes</taxon>
        <taxon>Micromonosporales</taxon>
        <taxon>Micromonosporaceae</taxon>
        <taxon>Virgisporangium</taxon>
    </lineage>
</organism>
<feature type="compositionally biased region" description="Polar residues" evidence="8">
    <location>
        <begin position="1"/>
        <end position="18"/>
    </location>
</feature>
<evidence type="ECO:0000256" key="5">
    <source>
        <dbReference type="ARBA" id="ARBA00023125"/>
    </source>
</evidence>
<evidence type="ECO:0000256" key="1">
    <source>
        <dbReference type="ARBA" id="ARBA00010641"/>
    </source>
</evidence>
<comment type="caution">
    <text evidence="11">The sequence shown here is derived from an EMBL/GenBank/DDBJ whole genome shotgun (WGS) entry which is preliminary data.</text>
</comment>
<sequence length="203" mass="22318">MTTNSDPDDQPSTVQTPAGVTGADLHKPSASDVAAVDAVADQVARNAEFALFCQDDMPRLVAFVMSLGAPAALAADIAQDSMTTTYRRWDSVDNPRAWVRTVAKRTWWKLADQSRTEIPRQDLPPSSGLLTDAQADEITHQHTFLALLQPLTPHQREIMAWTYDGYQPTEIAAIMVMNPATVRSALRDARAKLAPMYRAQDTP</sequence>
<dbReference type="GO" id="GO:0016987">
    <property type="term" value="F:sigma factor activity"/>
    <property type="evidence" value="ECO:0007669"/>
    <property type="project" value="UniProtKB-KW"/>
</dbReference>
<evidence type="ECO:0000256" key="8">
    <source>
        <dbReference type="SAM" id="MobiDB-lite"/>
    </source>
</evidence>
<evidence type="ECO:0000256" key="6">
    <source>
        <dbReference type="ARBA" id="ARBA00023163"/>
    </source>
</evidence>
<dbReference type="PANTHER" id="PTHR43133:SF8">
    <property type="entry name" value="RNA POLYMERASE SIGMA FACTOR HI_1459-RELATED"/>
    <property type="match status" value="1"/>
</dbReference>
<keyword evidence="3" id="KW-0805">Transcription regulation</keyword>
<dbReference type="InterPro" id="IPR013325">
    <property type="entry name" value="RNA_pol_sigma_r2"/>
</dbReference>
<dbReference type="GO" id="GO:0003677">
    <property type="term" value="F:DNA binding"/>
    <property type="evidence" value="ECO:0007669"/>
    <property type="project" value="UniProtKB-KW"/>
</dbReference>
<dbReference type="RefSeq" id="WP_204003786.1">
    <property type="nucleotide sequence ID" value="NZ_BOPG01000049.1"/>
</dbReference>
<feature type="domain" description="RNA polymerase sigma factor 70 region 4 type 2" evidence="10">
    <location>
        <begin position="144"/>
        <end position="193"/>
    </location>
</feature>
<dbReference type="InterPro" id="IPR007627">
    <property type="entry name" value="RNA_pol_sigma70_r2"/>
</dbReference>
<accession>A0A8J4E3F9</accession>
<evidence type="ECO:0000313" key="11">
    <source>
        <dbReference type="EMBL" id="GIJ60056.1"/>
    </source>
</evidence>
<feature type="domain" description="RNA polymerase sigma-70 region 2" evidence="9">
    <location>
        <begin position="57"/>
        <end position="107"/>
    </location>
</feature>
<evidence type="ECO:0000313" key="12">
    <source>
        <dbReference type="Proteomes" id="UP000612585"/>
    </source>
</evidence>
<keyword evidence="4" id="KW-0731">Sigma factor</keyword>
<dbReference type="Pfam" id="PF08281">
    <property type="entry name" value="Sigma70_r4_2"/>
    <property type="match status" value="1"/>
</dbReference>
<dbReference type="PANTHER" id="PTHR43133">
    <property type="entry name" value="RNA POLYMERASE ECF-TYPE SIGMA FACTO"/>
    <property type="match status" value="1"/>
</dbReference>
<dbReference type="InterPro" id="IPR013249">
    <property type="entry name" value="RNA_pol_sigma70_r4_t2"/>
</dbReference>
<comment type="similarity">
    <text evidence="1">Belongs to the sigma-70 factor family. ECF subfamily.</text>
</comment>
<reference evidence="11" key="1">
    <citation type="submission" date="2021-01" db="EMBL/GenBank/DDBJ databases">
        <title>Whole genome shotgun sequence of Virgisporangium aurantiacum NBRC 16421.</title>
        <authorList>
            <person name="Komaki H."/>
            <person name="Tamura T."/>
        </authorList>
    </citation>
    <scope>NUCLEOTIDE SEQUENCE</scope>
    <source>
        <strain evidence="11">NBRC 16421</strain>
    </source>
</reference>
<evidence type="ECO:0000256" key="7">
    <source>
        <dbReference type="ARBA" id="ARBA00024701"/>
    </source>
</evidence>
<dbReference type="Proteomes" id="UP000612585">
    <property type="component" value="Unassembled WGS sequence"/>
</dbReference>
<name>A0A8J4E3F9_9ACTN</name>
<evidence type="ECO:0000256" key="3">
    <source>
        <dbReference type="ARBA" id="ARBA00023015"/>
    </source>
</evidence>
<evidence type="ECO:0000256" key="4">
    <source>
        <dbReference type="ARBA" id="ARBA00023082"/>
    </source>
</evidence>
<dbReference type="InterPro" id="IPR039425">
    <property type="entry name" value="RNA_pol_sigma-70-like"/>
</dbReference>
<dbReference type="AlphaFoldDB" id="A0A8J4E3F9"/>
<keyword evidence="6" id="KW-0804">Transcription</keyword>
<proteinExistence type="inferred from homology"/>
<feature type="region of interest" description="Disordered" evidence="8">
    <location>
        <begin position="1"/>
        <end position="24"/>
    </location>
</feature>
<dbReference type="EMBL" id="BOPG01000049">
    <property type="protein sequence ID" value="GIJ60056.1"/>
    <property type="molecule type" value="Genomic_DNA"/>
</dbReference>
<dbReference type="Pfam" id="PF04542">
    <property type="entry name" value="Sigma70_r2"/>
    <property type="match status" value="1"/>
</dbReference>
<dbReference type="InterPro" id="IPR016032">
    <property type="entry name" value="Sig_transdc_resp-reg_C-effctor"/>
</dbReference>
<dbReference type="SUPFAM" id="SSF88946">
    <property type="entry name" value="Sigma2 domain of RNA polymerase sigma factors"/>
    <property type="match status" value="1"/>
</dbReference>
<comment type="function">
    <text evidence="7">Sigma factors are initiation factors that promote the attachment of RNA polymerase to specific initiation sites and are then released. Sigma-S contributes to the protection against external stress, thus playing a role in cellular fitness and survival.</text>
</comment>
<evidence type="ECO:0000256" key="2">
    <source>
        <dbReference type="ARBA" id="ARBA00021245"/>
    </source>
</evidence>